<feature type="region of interest" description="Disordered" evidence="1">
    <location>
        <begin position="833"/>
        <end position="855"/>
    </location>
</feature>
<sequence>NSLTNLTITGDLHITGTTTEVDTQNLLVKDNIIVINDEESGVGVTAGAAGIEIHRGPGQDKATIMWNETSDKFEFKVGAQDAILVFDNVEPPDSSVGYDQVKINNLSDPGPGVNTFLESDGTGNFNLTEIQIGGITLDGSVTGPVDNNTLANYSVTSDHLQDFSVTSSKIDTTLSFVGKTIILNPADILSAINGAGYFNVSNPNFNVPDDCIDAAKIVDGSVTGFKLANTLNLASKTIQWPALQIFNHVQIDDYLTVNNITVINNTLSVTDKVTFTNQGGDDALTINNSSSANILKLQNNSVDVFVVDNSGDVSIKQNLIIDKILLEKSGTVIVNGTIATINLALGGHFVLELDGLTGDITELAISNIDLTPGVVTSFMLKVVQGPVDRTIAWSGISYIKWPDAMGDGSLSGLDAPIISSGNDKEDLFKFTTYDNGGSWYGQILGMDYSAPGPTVTVVTTTIPNTGNAVVQSNATGTAYLINTSVTPLYLESHITGAADNLWNSVAISSPNTNTNLAATGLIDGTYKAYSVNNAGTLSIPSINSVTLDTSAPIASATTSVITSSGIAVVQSTETGTVYLVNTAVTVTTLGSITGAANDQWNNVTIITANTDTNLAATGLADGTYNAYAMDELGNFSSTPSANSITIGAMAATGGTETTYGNYKVHTFTADGTFTVTDNTGVIDVIVVAGGGGGTGSGGTDGGGGGAGGVVVATGKSLGTQAYAITIGDGGTGVYNNPCNGNGDDSTFADIITKGGGGSGGYQNYSACTGGSGGGCPGKGPYAGDTNQLTSGSQGGGTGYGNVGGGNTTQFNVYCAGSGGGAGTKGYAAEVDGPNTSHGDNASPGGDGIENLFQTGSNQWYAGGGASGHTGGSITFESGGAGGGGNTLANGTANTGGGGGGGNTTTGGSGIVIIRYMFQ</sequence>
<proteinExistence type="predicted"/>
<protein>
    <recommendedName>
        <fullName evidence="2">Glycine-rich domain-containing protein</fullName>
    </recommendedName>
</protein>
<dbReference type="InterPro" id="IPR049304">
    <property type="entry name" value="Gly_rich_dom"/>
</dbReference>
<dbReference type="AlphaFoldDB" id="A0A381XTJ5"/>
<dbReference type="Pfam" id="PF21722">
    <property type="entry name" value="Gly_rich_2"/>
    <property type="match status" value="1"/>
</dbReference>
<evidence type="ECO:0000313" key="3">
    <source>
        <dbReference type="EMBL" id="SVA67731.1"/>
    </source>
</evidence>
<feature type="domain" description="Glycine-rich" evidence="2">
    <location>
        <begin position="668"/>
        <end position="915"/>
    </location>
</feature>
<evidence type="ECO:0000256" key="1">
    <source>
        <dbReference type="SAM" id="MobiDB-lite"/>
    </source>
</evidence>
<gene>
    <name evidence="3" type="ORF">METZ01_LOCUS120585</name>
</gene>
<feature type="non-terminal residue" evidence="3">
    <location>
        <position position="1"/>
    </location>
</feature>
<reference evidence="3" key="1">
    <citation type="submission" date="2018-05" db="EMBL/GenBank/DDBJ databases">
        <authorList>
            <person name="Lanie J.A."/>
            <person name="Ng W.-L."/>
            <person name="Kazmierczak K.M."/>
            <person name="Andrzejewski T.M."/>
            <person name="Davidsen T.M."/>
            <person name="Wayne K.J."/>
            <person name="Tettelin H."/>
            <person name="Glass J.I."/>
            <person name="Rusch D."/>
            <person name="Podicherti R."/>
            <person name="Tsui H.-C.T."/>
            <person name="Winkler M.E."/>
        </authorList>
    </citation>
    <scope>NUCLEOTIDE SEQUENCE</scope>
</reference>
<evidence type="ECO:0000259" key="2">
    <source>
        <dbReference type="Pfam" id="PF21722"/>
    </source>
</evidence>
<name>A0A381XTJ5_9ZZZZ</name>
<dbReference type="EMBL" id="UINC01016228">
    <property type="protein sequence ID" value="SVA67731.1"/>
    <property type="molecule type" value="Genomic_DNA"/>
</dbReference>
<accession>A0A381XTJ5</accession>
<organism evidence="3">
    <name type="scientific">marine metagenome</name>
    <dbReference type="NCBI Taxonomy" id="408172"/>
    <lineage>
        <taxon>unclassified sequences</taxon>
        <taxon>metagenomes</taxon>
        <taxon>ecological metagenomes</taxon>
    </lineage>
</organism>